<reference evidence="4" key="1">
    <citation type="submission" date="2023-01" db="EMBL/GenBank/DDBJ databases">
        <title>Metagenome sequencing of chrysophaentin producing Chrysophaeum taylorii.</title>
        <authorList>
            <person name="Davison J."/>
            <person name="Bewley C."/>
        </authorList>
    </citation>
    <scope>NUCLEOTIDE SEQUENCE</scope>
    <source>
        <strain evidence="4">NIES-1699</strain>
    </source>
</reference>
<dbReference type="PANTHER" id="PTHR10983:SF16">
    <property type="entry name" value="LYSOCARDIOLIPIN ACYLTRANSFERASE 1"/>
    <property type="match status" value="1"/>
</dbReference>
<dbReference type="GO" id="GO:0016746">
    <property type="term" value="F:acyltransferase activity"/>
    <property type="evidence" value="ECO:0007669"/>
    <property type="project" value="InterPro"/>
</dbReference>
<evidence type="ECO:0000313" key="5">
    <source>
        <dbReference type="Proteomes" id="UP001230188"/>
    </source>
</evidence>
<feature type="region of interest" description="Disordered" evidence="1">
    <location>
        <begin position="626"/>
        <end position="648"/>
    </location>
</feature>
<keyword evidence="2" id="KW-1133">Transmembrane helix</keyword>
<gene>
    <name evidence="4" type="ORF">CTAYLR_003340</name>
</gene>
<dbReference type="SUPFAM" id="SSF53254">
    <property type="entry name" value="Phosphoglycerate mutase-like"/>
    <property type="match status" value="1"/>
</dbReference>
<accession>A0AAD7UEV2</accession>
<protein>
    <recommendedName>
        <fullName evidence="3">Phospholipid/glycerol acyltransferase domain-containing protein</fullName>
    </recommendedName>
</protein>
<proteinExistence type="predicted"/>
<feature type="transmembrane region" description="Helical" evidence="2">
    <location>
        <begin position="549"/>
        <end position="571"/>
    </location>
</feature>
<dbReference type="SMART" id="SM00855">
    <property type="entry name" value="PGAM"/>
    <property type="match status" value="1"/>
</dbReference>
<keyword evidence="5" id="KW-1185">Reference proteome</keyword>
<dbReference type="CDD" id="cd07990">
    <property type="entry name" value="LPLAT_LCLAT1-like"/>
    <property type="match status" value="1"/>
</dbReference>
<evidence type="ECO:0000256" key="2">
    <source>
        <dbReference type="SAM" id="Phobius"/>
    </source>
</evidence>
<name>A0AAD7UEV2_9STRA</name>
<feature type="transmembrane region" description="Helical" evidence="2">
    <location>
        <begin position="577"/>
        <end position="608"/>
    </location>
</feature>
<dbReference type="EMBL" id="JAQMWT010000341">
    <property type="protein sequence ID" value="KAJ8604002.1"/>
    <property type="molecule type" value="Genomic_DNA"/>
</dbReference>
<dbReference type="InterPro" id="IPR013078">
    <property type="entry name" value="His_Pase_superF_clade-1"/>
</dbReference>
<dbReference type="Pfam" id="PF00300">
    <property type="entry name" value="His_Phos_1"/>
    <property type="match status" value="1"/>
</dbReference>
<evidence type="ECO:0000313" key="4">
    <source>
        <dbReference type="EMBL" id="KAJ8604002.1"/>
    </source>
</evidence>
<keyword evidence="2" id="KW-0472">Membrane</keyword>
<dbReference type="Pfam" id="PF01553">
    <property type="entry name" value="Acyltransferase"/>
    <property type="match status" value="1"/>
</dbReference>
<dbReference type="Proteomes" id="UP001230188">
    <property type="component" value="Unassembled WGS sequence"/>
</dbReference>
<sequence length="667" mass="72578">MTVAEKVEVWIVRHGERIDETPLYRSWVSTVPKTRRFDPPLTAEGLNQASAAASVLRVSRRRFRRVFSSPLSRTLSTASEIARELGGVPVSVVPGLGACASQVVREGGVDRVALLSLDDMRALCPWIDRFEKAPLDFEGACDWVASNHPRDAPALLVTHREGIRILANRRLRLPYCAITCFEAQVDGNDAAAVVGWRLTSVSDPIAPADEKFEWLRSDPMTSEAVSMVKFVVRVVLLMGATASCGVVAFVVRRFVEPLSRSGSRFLIDGWVVATWVEAVMGGVFPAGCRLRLSGELPRHDHRAAIVVANHQLDTDWIYMWETLRVVRAHGGVKIVLLDDMRSVPVVGWAMDLVGFVFVRRGDKKVKPDDAETIRTGTQGLADAPSTVLLFPEGTTVNVESKARSESFARQHSRPIHTHLVVPRTAGLAAAIKGFVDGGLRLQDIVVYDMTVAYAGYSGEVPRWDLGFAREHDRDLPNVARLLRGEPGRFVRVHAEAFRASDLVGDVVAWLDGRWQRKDDYLREFARTGDFPADCGQVVDVLPRRRGLPLALVTAAWVSALVSVAAAFALAALMSLPILVAFAAFAGLALLATLPALCCVACVLGPLLLGAASAHSFYQQQINNHNNNNNNNNIPSSDVDFDEDPDTPPLAAVSAAAAAFSSSSDCSI</sequence>
<keyword evidence="2" id="KW-0812">Transmembrane</keyword>
<dbReference type="Gene3D" id="3.40.50.1240">
    <property type="entry name" value="Phosphoglycerate mutase-like"/>
    <property type="match status" value="1"/>
</dbReference>
<dbReference type="InterPro" id="IPR002123">
    <property type="entry name" value="Plipid/glycerol_acylTrfase"/>
</dbReference>
<evidence type="ECO:0000259" key="3">
    <source>
        <dbReference type="SMART" id="SM00563"/>
    </source>
</evidence>
<dbReference type="GO" id="GO:0012505">
    <property type="term" value="C:endomembrane system"/>
    <property type="evidence" value="ECO:0007669"/>
    <property type="project" value="TreeGrafter"/>
</dbReference>
<comment type="caution">
    <text evidence="4">The sequence shown here is derived from an EMBL/GenBank/DDBJ whole genome shotgun (WGS) entry which is preliminary data.</text>
</comment>
<feature type="domain" description="Phospholipid/glycerol acyltransferase" evidence="3">
    <location>
        <begin position="304"/>
        <end position="428"/>
    </location>
</feature>
<dbReference type="CDD" id="cd07067">
    <property type="entry name" value="HP_PGM_like"/>
    <property type="match status" value="1"/>
</dbReference>
<feature type="transmembrane region" description="Helical" evidence="2">
    <location>
        <begin position="270"/>
        <end position="292"/>
    </location>
</feature>
<dbReference type="PANTHER" id="PTHR10983">
    <property type="entry name" value="1-ACYLGLYCEROL-3-PHOSPHATE ACYLTRANSFERASE-RELATED"/>
    <property type="match status" value="1"/>
</dbReference>
<evidence type="ECO:0000256" key="1">
    <source>
        <dbReference type="SAM" id="MobiDB-lite"/>
    </source>
</evidence>
<feature type="transmembrane region" description="Helical" evidence="2">
    <location>
        <begin position="230"/>
        <end position="250"/>
    </location>
</feature>
<organism evidence="4 5">
    <name type="scientific">Chrysophaeum taylorii</name>
    <dbReference type="NCBI Taxonomy" id="2483200"/>
    <lineage>
        <taxon>Eukaryota</taxon>
        <taxon>Sar</taxon>
        <taxon>Stramenopiles</taxon>
        <taxon>Ochrophyta</taxon>
        <taxon>Pelagophyceae</taxon>
        <taxon>Pelagomonadales</taxon>
        <taxon>Pelagomonadaceae</taxon>
        <taxon>Chrysophaeum</taxon>
    </lineage>
</organism>
<dbReference type="AlphaFoldDB" id="A0AAD7UEV2"/>
<dbReference type="InterPro" id="IPR029033">
    <property type="entry name" value="His_PPase_superfam"/>
</dbReference>
<dbReference type="SUPFAM" id="SSF69593">
    <property type="entry name" value="Glycerol-3-phosphate (1)-acyltransferase"/>
    <property type="match status" value="1"/>
</dbReference>
<dbReference type="SMART" id="SM00563">
    <property type="entry name" value="PlsC"/>
    <property type="match status" value="1"/>
</dbReference>